<evidence type="ECO:0000256" key="3">
    <source>
        <dbReference type="ARBA" id="ARBA00023315"/>
    </source>
</evidence>
<dbReference type="GO" id="GO:0016746">
    <property type="term" value="F:acyltransferase activity"/>
    <property type="evidence" value="ECO:0007669"/>
    <property type="project" value="UniProtKB-KW"/>
</dbReference>
<keyword evidence="3" id="KW-0012">Acyltransferase</keyword>
<dbReference type="Proteomes" id="UP000184040">
    <property type="component" value="Unassembled WGS sequence"/>
</dbReference>
<sequence>MLEPGDSFAGFSLGDQQYQPLKTFLTRDSKGYSEQLLAKTYVFVRDAKVRAYVTLVCGEIQAEKPDMADLEGAQYRYQHYPAMKIARLAVHKEFRKFGLGRELVDLSLGLSA</sequence>
<keyword evidence="2" id="KW-0808">Transferase</keyword>
<keyword evidence="1" id="KW-1277">Toxin-antitoxin system</keyword>
<evidence type="ECO:0008006" key="6">
    <source>
        <dbReference type="Google" id="ProtNLM"/>
    </source>
</evidence>
<evidence type="ECO:0000313" key="4">
    <source>
        <dbReference type="EMBL" id="SHI92011.1"/>
    </source>
</evidence>
<dbReference type="PANTHER" id="PTHR36449">
    <property type="entry name" value="ACETYLTRANSFERASE-RELATED"/>
    <property type="match status" value="1"/>
</dbReference>
<dbReference type="SUPFAM" id="SSF55729">
    <property type="entry name" value="Acyl-CoA N-acyltransferases (Nat)"/>
    <property type="match status" value="1"/>
</dbReference>
<dbReference type="AlphaFoldDB" id="A0A1M6F2W3"/>
<dbReference type="RefSeq" id="WP_073128012.1">
    <property type="nucleotide sequence ID" value="NZ_FQZA01000003.1"/>
</dbReference>
<evidence type="ECO:0000313" key="5">
    <source>
        <dbReference type="Proteomes" id="UP000184040"/>
    </source>
</evidence>
<dbReference type="PANTHER" id="PTHR36449:SF1">
    <property type="entry name" value="ACETYLTRANSFERASE"/>
    <property type="match status" value="1"/>
</dbReference>
<dbReference type="STRING" id="313368.SAMN04488012_103317"/>
<name>A0A1M6F2W3_9RHOB</name>
<dbReference type="EMBL" id="FQZA01000003">
    <property type="protein sequence ID" value="SHI92011.1"/>
    <property type="molecule type" value="Genomic_DNA"/>
</dbReference>
<organism evidence="4 5">
    <name type="scientific">Palleronia salina</name>
    <dbReference type="NCBI Taxonomy" id="313368"/>
    <lineage>
        <taxon>Bacteria</taxon>
        <taxon>Pseudomonadati</taxon>
        <taxon>Pseudomonadota</taxon>
        <taxon>Alphaproteobacteria</taxon>
        <taxon>Rhodobacterales</taxon>
        <taxon>Roseobacteraceae</taxon>
        <taxon>Palleronia</taxon>
    </lineage>
</organism>
<gene>
    <name evidence="4" type="ORF">SAMN04488012_103317</name>
</gene>
<evidence type="ECO:0000256" key="1">
    <source>
        <dbReference type="ARBA" id="ARBA00022649"/>
    </source>
</evidence>
<keyword evidence="5" id="KW-1185">Reference proteome</keyword>
<proteinExistence type="predicted"/>
<evidence type="ECO:0000256" key="2">
    <source>
        <dbReference type="ARBA" id="ARBA00022679"/>
    </source>
</evidence>
<reference evidence="4 5" key="1">
    <citation type="submission" date="2016-11" db="EMBL/GenBank/DDBJ databases">
        <authorList>
            <person name="Jaros S."/>
            <person name="Januszkiewicz K."/>
            <person name="Wedrychowicz H."/>
        </authorList>
    </citation>
    <scope>NUCLEOTIDE SEQUENCE [LARGE SCALE GENOMIC DNA]</scope>
    <source>
        <strain evidence="4 5">DSM 26892</strain>
    </source>
</reference>
<dbReference type="Gene3D" id="3.40.630.30">
    <property type="match status" value="1"/>
</dbReference>
<accession>A0A1M6F2W3</accession>
<protein>
    <recommendedName>
        <fullName evidence="6">Acetyltransferase (GNAT) family protein</fullName>
    </recommendedName>
</protein>
<dbReference type="InterPro" id="IPR016181">
    <property type="entry name" value="Acyl_CoA_acyltransferase"/>
</dbReference>